<dbReference type="Pfam" id="PF02518">
    <property type="entry name" value="HATPase_c"/>
    <property type="match status" value="1"/>
</dbReference>
<dbReference type="InterPro" id="IPR025201">
    <property type="entry name" value="KdpD_TM"/>
</dbReference>
<evidence type="ECO:0000256" key="8">
    <source>
        <dbReference type="ARBA" id="ARBA00022777"/>
    </source>
</evidence>
<proteinExistence type="predicted"/>
<dbReference type="SMART" id="SM00388">
    <property type="entry name" value="HisKA"/>
    <property type="match status" value="1"/>
</dbReference>
<dbReference type="GO" id="GO:0005886">
    <property type="term" value="C:plasma membrane"/>
    <property type="evidence" value="ECO:0007669"/>
    <property type="project" value="TreeGrafter"/>
</dbReference>
<feature type="transmembrane region" description="Helical" evidence="13">
    <location>
        <begin position="41"/>
        <end position="62"/>
    </location>
</feature>
<evidence type="ECO:0000313" key="16">
    <source>
        <dbReference type="Proteomes" id="UP000197019"/>
    </source>
</evidence>
<keyword evidence="16" id="KW-1185">Reference proteome</keyword>
<dbReference type="InterPro" id="IPR052023">
    <property type="entry name" value="Histidine_kinase_KdpD"/>
</dbReference>
<keyword evidence="11" id="KW-0902">Two-component regulatory system</keyword>
<evidence type="ECO:0000259" key="14">
    <source>
        <dbReference type="PROSITE" id="PS50109"/>
    </source>
</evidence>
<sequence>MVGAALPVLPKPAPRWPLLNSLWGVAVPLGLTALDWPVRALLTPGNILLFYLLGVFFVAIRFGLWPSIIGSLTSVAAFAFFFAPPIFSFAIADPENLVGVSVMLVVGIVTSKLAETLRSQTQVAEHRERRASALYRLSKALAEARLGTGVIAIGVQHIQAEFGGRNTLLLPGPDGKLCYPDAPALAMSWRGADLGLAQWVFGHVRLAGRGTDNNADSPAVYVPLQGGGGMLGVLVLELADVRLLHVPEQRQFLDTFVGQIAHSLERAQLAEHAKLATLKMQEETLRNSLLSSISHDLRTPLATIIGAASTLETDGQLAEASRRNLAAAISEEALRMSELMVKILDMARLEAGEVVLNRQWYAPEEIVGSALRRLDKKLHARQVNVNMVDGLALVQVDAVLLQQVLVNLLDNAAKYSPAGRPIDIAVETQAQGLTISVADNGPGIAPALQDKVFEKFFRLHPERAQGGVGLGLSICRAIVGAHGGDIHVSNRRGGGAMFQIHLPLLSAPPTITPEEKGLPL</sequence>
<dbReference type="Gene3D" id="1.20.120.620">
    <property type="entry name" value="Backbone structure of the membrane domain of e. Coli histidine kinase receptor kdpd"/>
    <property type="match status" value="1"/>
</dbReference>
<evidence type="ECO:0000256" key="9">
    <source>
        <dbReference type="ARBA" id="ARBA00022840"/>
    </source>
</evidence>
<evidence type="ECO:0000256" key="7">
    <source>
        <dbReference type="ARBA" id="ARBA00022741"/>
    </source>
</evidence>
<protein>
    <recommendedName>
        <fullName evidence="3">histidine kinase</fullName>
        <ecNumber evidence="3">2.7.13.3</ecNumber>
    </recommendedName>
</protein>
<dbReference type="SUPFAM" id="SSF55781">
    <property type="entry name" value="GAF domain-like"/>
    <property type="match status" value="1"/>
</dbReference>
<keyword evidence="5" id="KW-0808">Transferase</keyword>
<gene>
    <name evidence="15" type="ORF">CEK71_19265</name>
</gene>
<dbReference type="Gene3D" id="3.30.565.10">
    <property type="entry name" value="Histidine kinase-like ATPase, C-terminal domain"/>
    <property type="match status" value="1"/>
</dbReference>
<dbReference type="GO" id="GO:0000155">
    <property type="term" value="F:phosphorelay sensor kinase activity"/>
    <property type="evidence" value="ECO:0007669"/>
    <property type="project" value="InterPro"/>
</dbReference>
<evidence type="ECO:0000313" key="15">
    <source>
        <dbReference type="EMBL" id="ASF48034.1"/>
    </source>
</evidence>
<dbReference type="PANTHER" id="PTHR45569:SF1">
    <property type="entry name" value="SENSOR PROTEIN KDPD"/>
    <property type="match status" value="1"/>
</dbReference>
<dbReference type="Pfam" id="PF00512">
    <property type="entry name" value="HisKA"/>
    <property type="match status" value="1"/>
</dbReference>
<dbReference type="Gene3D" id="1.10.287.130">
    <property type="match status" value="1"/>
</dbReference>
<comment type="catalytic activity">
    <reaction evidence="1">
        <text>ATP + protein L-histidine = ADP + protein N-phospho-L-histidine.</text>
        <dbReference type="EC" id="2.7.13.3"/>
    </reaction>
</comment>
<organism evidence="15 16">
    <name type="scientific">Methylovulum psychrotolerans</name>
    <dbReference type="NCBI Taxonomy" id="1704499"/>
    <lineage>
        <taxon>Bacteria</taxon>
        <taxon>Pseudomonadati</taxon>
        <taxon>Pseudomonadota</taxon>
        <taxon>Gammaproteobacteria</taxon>
        <taxon>Methylococcales</taxon>
        <taxon>Methylococcaceae</taxon>
        <taxon>Methylovulum</taxon>
    </lineage>
</organism>
<keyword evidence="10 13" id="KW-1133">Transmembrane helix</keyword>
<feature type="domain" description="Histidine kinase" evidence="14">
    <location>
        <begin position="292"/>
        <end position="506"/>
    </location>
</feature>
<evidence type="ECO:0000256" key="11">
    <source>
        <dbReference type="ARBA" id="ARBA00023012"/>
    </source>
</evidence>
<keyword evidence="12 13" id="KW-0472">Membrane</keyword>
<dbReference type="Pfam" id="PF13493">
    <property type="entry name" value="DUF4118"/>
    <property type="match status" value="1"/>
</dbReference>
<dbReference type="GO" id="GO:0005524">
    <property type="term" value="F:ATP binding"/>
    <property type="evidence" value="ECO:0007669"/>
    <property type="project" value="UniProtKB-KW"/>
</dbReference>
<dbReference type="InterPro" id="IPR003594">
    <property type="entry name" value="HATPase_dom"/>
</dbReference>
<dbReference type="InterPro" id="IPR036890">
    <property type="entry name" value="HATPase_C_sf"/>
</dbReference>
<dbReference type="SMART" id="SM00387">
    <property type="entry name" value="HATPase_c"/>
    <property type="match status" value="1"/>
</dbReference>
<dbReference type="CDD" id="cd00075">
    <property type="entry name" value="HATPase"/>
    <property type="match status" value="1"/>
</dbReference>
<dbReference type="InterPro" id="IPR003661">
    <property type="entry name" value="HisK_dim/P_dom"/>
</dbReference>
<dbReference type="SUPFAM" id="SSF47384">
    <property type="entry name" value="Homodimeric domain of signal transducing histidine kinase"/>
    <property type="match status" value="1"/>
</dbReference>
<keyword evidence="7" id="KW-0547">Nucleotide-binding</keyword>
<dbReference type="FunFam" id="3.30.565.10:FF:000042">
    <property type="entry name" value="Two-component sensor histidine kinase KdpD"/>
    <property type="match status" value="1"/>
</dbReference>
<dbReference type="EC" id="2.7.13.3" evidence="3"/>
<dbReference type="Proteomes" id="UP000197019">
    <property type="component" value="Chromosome"/>
</dbReference>
<dbReference type="PRINTS" id="PR00344">
    <property type="entry name" value="BCTRLSENSOR"/>
</dbReference>
<evidence type="ECO:0000256" key="10">
    <source>
        <dbReference type="ARBA" id="ARBA00022989"/>
    </source>
</evidence>
<dbReference type="GO" id="GO:0042802">
    <property type="term" value="F:identical protein binding"/>
    <property type="evidence" value="ECO:0007669"/>
    <property type="project" value="UniProtKB-ARBA"/>
</dbReference>
<dbReference type="RefSeq" id="WP_088620904.1">
    <property type="nucleotide sequence ID" value="NZ_CP022129.1"/>
</dbReference>
<reference evidence="15 16" key="1">
    <citation type="submission" date="2017-06" db="EMBL/GenBank/DDBJ databases">
        <title>Genome Sequencing of the methanotroph Methylovulum psychrotolerants str. HV10-M2 isolated from a high-altitude environment.</title>
        <authorList>
            <person name="Mateos-Rivera A."/>
        </authorList>
    </citation>
    <scope>NUCLEOTIDE SEQUENCE [LARGE SCALE GENOMIC DNA]</scope>
    <source>
        <strain evidence="15 16">HV10_M2</strain>
    </source>
</reference>
<keyword evidence="4" id="KW-0597">Phosphoprotein</keyword>
<evidence type="ECO:0000256" key="12">
    <source>
        <dbReference type="ARBA" id="ARBA00023136"/>
    </source>
</evidence>
<keyword evidence="9" id="KW-0067">ATP-binding</keyword>
<accession>A0A1Z4C3D9</accession>
<dbReference type="PROSITE" id="PS50109">
    <property type="entry name" value="HIS_KIN"/>
    <property type="match status" value="1"/>
</dbReference>
<dbReference type="InterPro" id="IPR029016">
    <property type="entry name" value="GAF-like_dom_sf"/>
</dbReference>
<keyword evidence="8 15" id="KW-0418">Kinase</keyword>
<keyword evidence="6 13" id="KW-0812">Transmembrane</keyword>
<dbReference type="KEGG" id="mpsy:CEK71_19265"/>
<comment type="subcellular location">
    <subcellularLocation>
        <location evidence="2">Membrane</location>
        <topology evidence="2">Multi-pass membrane protein</topology>
    </subcellularLocation>
</comment>
<evidence type="ECO:0000256" key="4">
    <source>
        <dbReference type="ARBA" id="ARBA00022553"/>
    </source>
</evidence>
<dbReference type="InterPro" id="IPR004358">
    <property type="entry name" value="Sig_transdc_His_kin-like_C"/>
</dbReference>
<feature type="transmembrane region" description="Helical" evidence="13">
    <location>
        <begin position="68"/>
        <end position="90"/>
    </location>
</feature>
<dbReference type="Gene3D" id="3.30.450.40">
    <property type="match status" value="1"/>
</dbReference>
<dbReference type="OrthoDB" id="9806130at2"/>
<evidence type="ECO:0000256" key="13">
    <source>
        <dbReference type="SAM" id="Phobius"/>
    </source>
</evidence>
<dbReference type="InterPro" id="IPR038318">
    <property type="entry name" value="KdpD_sf"/>
</dbReference>
<dbReference type="AlphaFoldDB" id="A0A1Z4C3D9"/>
<name>A0A1Z4C3D9_9GAMM</name>
<dbReference type="CDD" id="cd00082">
    <property type="entry name" value="HisKA"/>
    <property type="match status" value="1"/>
</dbReference>
<evidence type="ECO:0000256" key="5">
    <source>
        <dbReference type="ARBA" id="ARBA00022679"/>
    </source>
</evidence>
<dbReference type="EMBL" id="CP022129">
    <property type="protein sequence ID" value="ASF48034.1"/>
    <property type="molecule type" value="Genomic_DNA"/>
</dbReference>
<dbReference type="PANTHER" id="PTHR45569">
    <property type="entry name" value="SENSOR PROTEIN KDPD"/>
    <property type="match status" value="1"/>
</dbReference>
<dbReference type="SUPFAM" id="SSF55874">
    <property type="entry name" value="ATPase domain of HSP90 chaperone/DNA topoisomerase II/histidine kinase"/>
    <property type="match status" value="1"/>
</dbReference>
<evidence type="ECO:0000256" key="3">
    <source>
        <dbReference type="ARBA" id="ARBA00012438"/>
    </source>
</evidence>
<evidence type="ECO:0000256" key="1">
    <source>
        <dbReference type="ARBA" id="ARBA00000085"/>
    </source>
</evidence>
<dbReference type="InterPro" id="IPR005467">
    <property type="entry name" value="His_kinase_dom"/>
</dbReference>
<evidence type="ECO:0000256" key="2">
    <source>
        <dbReference type="ARBA" id="ARBA00004141"/>
    </source>
</evidence>
<dbReference type="InterPro" id="IPR036097">
    <property type="entry name" value="HisK_dim/P_sf"/>
</dbReference>
<evidence type="ECO:0000256" key="6">
    <source>
        <dbReference type="ARBA" id="ARBA00022692"/>
    </source>
</evidence>